<sequence>MAMTYDVVRLAVDEQHTQLVKKSVGPVLLQLRAYAMMPPEERPVGHDQFYMMWMDLDRRSVPVPAVIRAALAPATAHAMTARVFGDGVDPVAGRLGWWRAADLIGSQQGFEARVAARLAWLVDEDMGAFLRWDQPDPEQLAALPPAVAPIDAVGRWVFDRFTLTDPDTWARTSRELEATPDPAVRRRLLALRTDLGGAAPPTLAAEAARARALVAAGWRTEAASLLAALVTVAPFDPELLTALADAVTDPDHAALLRRRAASYRVVGDPTLT</sequence>
<protein>
    <submittedName>
        <fullName evidence="1">Uncharacterized protein</fullName>
    </submittedName>
</protein>
<dbReference type="AlphaFoldDB" id="A0A644XSD5"/>
<proteinExistence type="predicted"/>
<name>A0A644XSD5_9ZZZZ</name>
<gene>
    <name evidence="1" type="ORF">SDC9_65233</name>
</gene>
<dbReference type="EMBL" id="VSSQ01003054">
    <property type="protein sequence ID" value="MPM18817.1"/>
    <property type="molecule type" value="Genomic_DNA"/>
</dbReference>
<evidence type="ECO:0000313" key="1">
    <source>
        <dbReference type="EMBL" id="MPM18817.1"/>
    </source>
</evidence>
<accession>A0A644XSD5</accession>
<organism evidence="1">
    <name type="scientific">bioreactor metagenome</name>
    <dbReference type="NCBI Taxonomy" id="1076179"/>
    <lineage>
        <taxon>unclassified sequences</taxon>
        <taxon>metagenomes</taxon>
        <taxon>ecological metagenomes</taxon>
    </lineage>
</organism>
<reference evidence="1" key="1">
    <citation type="submission" date="2019-08" db="EMBL/GenBank/DDBJ databases">
        <authorList>
            <person name="Kucharzyk K."/>
            <person name="Murdoch R.W."/>
            <person name="Higgins S."/>
            <person name="Loffler F."/>
        </authorList>
    </citation>
    <scope>NUCLEOTIDE SEQUENCE</scope>
</reference>
<comment type="caution">
    <text evidence="1">The sequence shown here is derived from an EMBL/GenBank/DDBJ whole genome shotgun (WGS) entry which is preliminary data.</text>
</comment>